<dbReference type="SUPFAM" id="SSF51735">
    <property type="entry name" value="NAD(P)-binding Rossmann-fold domains"/>
    <property type="match status" value="1"/>
</dbReference>
<evidence type="ECO:0000256" key="1">
    <source>
        <dbReference type="ARBA" id="ARBA00006328"/>
    </source>
</evidence>
<organism evidence="4 5">
    <name type="scientific">Saitoella complicata (strain BCRC 22490 / CBS 7301 / JCM 7358 / NBRC 10748 / NRRL Y-17804)</name>
    <dbReference type="NCBI Taxonomy" id="698492"/>
    <lineage>
        <taxon>Eukaryota</taxon>
        <taxon>Fungi</taxon>
        <taxon>Dikarya</taxon>
        <taxon>Ascomycota</taxon>
        <taxon>Taphrinomycotina</taxon>
        <taxon>Taphrinomycotina incertae sedis</taxon>
        <taxon>Saitoella</taxon>
    </lineage>
</organism>
<accession>A0A0E9NLX5</accession>
<reference evidence="4 5" key="2">
    <citation type="journal article" date="2014" name="J. Gen. Appl. Microbiol.">
        <title>The early diverging ascomycetous budding yeast Saitoella complicata has three histone deacetylases belonging to the Clr6, Hos2, and Rpd3 lineages.</title>
        <authorList>
            <person name="Nishida H."/>
            <person name="Matsumoto T."/>
            <person name="Kondo S."/>
            <person name="Hamamoto M."/>
            <person name="Yoshikawa H."/>
        </authorList>
    </citation>
    <scope>NUCLEOTIDE SEQUENCE [LARGE SCALE GENOMIC DNA]</scope>
    <source>
        <strain evidence="4 5">NRRL Y-17804</strain>
    </source>
</reference>
<keyword evidence="2" id="KW-0521">NADP</keyword>
<dbReference type="InterPro" id="IPR008030">
    <property type="entry name" value="NmrA-like"/>
</dbReference>
<reference evidence="4 5" key="3">
    <citation type="journal article" date="2015" name="Genome Announc.">
        <title>Draft Genome Sequence of the Archiascomycetous Yeast Saitoella complicata.</title>
        <authorList>
            <person name="Yamauchi K."/>
            <person name="Kondo S."/>
            <person name="Hamamoto M."/>
            <person name="Takahashi Y."/>
            <person name="Ogura Y."/>
            <person name="Hayashi T."/>
            <person name="Nishida H."/>
        </authorList>
    </citation>
    <scope>NUCLEOTIDE SEQUENCE [LARGE SCALE GENOMIC DNA]</scope>
    <source>
        <strain evidence="4 5">NRRL Y-17804</strain>
    </source>
</reference>
<dbReference type="EMBL" id="BACD03000032">
    <property type="protein sequence ID" value="GAO50400.1"/>
    <property type="molecule type" value="Genomic_DNA"/>
</dbReference>
<dbReference type="Pfam" id="PF05368">
    <property type="entry name" value="NmrA"/>
    <property type="match status" value="1"/>
</dbReference>
<dbReference type="AlphaFoldDB" id="A0A0E9NLX5"/>
<gene>
    <name evidence="4" type="ORF">G7K_4526-t1</name>
</gene>
<name>A0A0E9NLX5_SAICN</name>
<dbReference type="InterPro" id="IPR036291">
    <property type="entry name" value="NAD(P)-bd_dom_sf"/>
</dbReference>
<comment type="caution">
    <text evidence="4">The sequence shown here is derived from an EMBL/GenBank/DDBJ whole genome shotgun (WGS) entry which is preliminary data.</text>
</comment>
<protein>
    <recommendedName>
        <fullName evidence="3">NmrA-like domain-containing protein</fullName>
    </recommendedName>
</protein>
<dbReference type="InterPro" id="IPR051164">
    <property type="entry name" value="NmrA-like_oxidored"/>
</dbReference>
<dbReference type="Gene3D" id="3.40.50.720">
    <property type="entry name" value="NAD(P)-binding Rossmann-like Domain"/>
    <property type="match status" value="1"/>
</dbReference>
<keyword evidence="5" id="KW-1185">Reference proteome</keyword>
<dbReference type="Proteomes" id="UP000033140">
    <property type="component" value="Unassembled WGS sequence"/>
</dbReference>
<sequence length="396" mass="44363">MHVYSYFHLDLGCQIRPHPDARDSQSDGPRTGYITLSEPNLWGHKLTLSDADQTVNRTHTNVFQSRGYCRCYRQPGRFNYSGSFFFPGEIPAPRSHPCSRQTGCTGPCWPGSDISTPTSLSDFFKGADVVFAVTNFWEHLSKEQEIKDGKAIVDMAKECHVSLLIWSSLDDVSKVSKGKYTHVDHFDGKHAVEEYARSVEQPAVFFYAGCFASNFSAGGMGPKKQEDGSYVMAFPVPGSTIIPIFDVADTGMFVAGILNGPKKLMGQRVLGFSEFISLNDMVKQYSSVRGVQAKFVQIDYDTYEAYFPNKTVAKELYEMFAYMNDFGYYGETTDEEVKQSHEICVGKPTTCALHEMFARDVCWPYVKPILSNCKHISNLFLNTFPAMCNTTSFGCS</sequence>
<evidence type="ECO:0000256" key="2">
    <source>
        <dbReference type="ARBA" id="ARBA00022857"/>
    </source>
</evidence>
<proteinExistence type="inferred from homology"/>
<comment type="similarity">
    <text evidence="1">Belongs to the NmrA-type oxidoreductase family.</text>
</comment>
<feature type="domain" description="NmrA-like" evidence="3">
    <location>
        <begin position="113"/>
        <end position="333"/>
    </location>
</feature>
<evidence type="ECO:0000313" key="4">
    <source>
        <dbReference type="EMBL" id="GAO50400.1"/>
    </source>
</evidence>
<dbReference type="STRING" id="698492.A0A0E9NLX5"/>
<evidence type="ECO:0000259" key="3">
    <source>
        <dbReference type="Pfam" id="PF05368"/>
    </source>
</evidence>
<evidence type="ECO:0000313" key="5">
    <source>
        <dbReference type="Proteomes" id="UP000033140"/>
    </source>
</evidence>
<dbReference type="GO" id="GO:0005634">
    <property type="term" value="C:nucleus"/>
    <property type="evidence" value="ECO:0007669"/>
    <property type="project" value="TreeGrafter"/>
</dbReference>
<dbReference type="PANTHER" id="PTHR42748">
    <property type="entry name" value="NITROGEN METABOLITE REPRESSION PROTEIN NMRA FAMILY MEMBER"/>
    <property type="match status" value="1"/>
</dbReference>
<dbReference type="PANTHER" id="PTHR42748:SF31">
    <property type="entry name" value="NMRA-LIKE DOMAIN-CONTAINING PROTEIN-RELATED"/>
    <property type="match status" value="1"/>
</dbReference>
<reference evidence="4 5" key="1">
    <citation type="journal article" date="2011" name="J. Gen. Appl. Microbiol.">
        <title>Draft genome sequencing of the enigmatic yeast Saitoella complicata.</title>
        <authorList>
            <person name="Nishida H."/>
            <person name="Hamamoto M."/>
            <person name="Sugiyama J."/>
        </authorList>
    </citation>
    <scope>NUCLEOTIDE SEQUENCE [LARGE SCALE GENOMIC DNA]</scope>
    <source>
        <strain evidence="4 5">NRRL Y-17804</strain>
    </source>
</reference>